<protein>
    <recommendedName>
        <fullName evidence="6">NACHT domain-containing protein</fullName>
    </recommendedName>
</protein>
<dbReference type="PANTHER" id="PTHR10039:SF5">
    <property type="entry name" value="NACHT DOMAIN-CONTAINING PROTEIN"/>
    <property type="match status" value="1"/>
</dbReference>
<dbReference type="Proteomes" id="UP000800036">
    <property type="component" value="Unassembled WGS sequence"/>
</dbReference>
<dbReference type="OrthoDB" id="443402at2759"/>
<keyword evidence="5" id="KW-1185">Reference proteome</keyword>
<organism evidence="4 5">
    <name type="scientific">Bimuria novae-zelandiae CBS 107.79</name>
    <dbReference type="NCBI Taxonomy" id="1447943"/>
    <lineage>
        <taxon>Eukaryota</taxon>
        <taxon>Fungi</taxon>
        <taxon>Dikarya</taxon>
        <taxon>Ascomycota</taxon>
        <taxon>Pezizomycotina</taxon>
        <taxon>Dothideomycetes</taxon>
        <taxon>Pleosporomycetidae</taxon>
        <taxon>Pleosporales</taxon>
        <taxon>Massarineae</taxon>
        <taxon>Didymosphaeriaceae</taxon>
        <taxon>Bimuria</taxon>
    </lineage>
</organism>
<evidence type="ECO:0000259" key="2">
    <source>
        <dbReference type="Pfam" id="PF24883"/>
    </source>
</evidence>
<accession>A0A6A5VGL5</accession>
<sequence>SSFYFWNPGSTMQKSLQGLLQSLLHGILSACPDMILHVCKERLDRRSHTALGSESWTMTELKGCFARIQAADTISKRKFYFHIDGLDEFNGNHTEIVTVLKTLASSLRVKLCLSSRPWNAFELAFSSHPSQKLYLEDFTKSDIRIFAGESLTSELQTSQVWLPQTFCTGLVEKIVERAKGVFLWVHLVVRSLCDGFVNGDPSTLLYARLNTLPTDLEALFASILASIDPIYREHMAITFFVALRIPALLRIIDYSFLDEEDGKSGFELDFKPLDDEEIRHRVLRTQRQLVGRFKGLLEYSASKLHSNPL</sequence>
<keyword evidence="1" id="KW-0677">Repeat</keyword>
<evidence type="ECO:0000313" key="4">
    <source>
        <dbReference type="EMBL" id="KAF1976301.1"/>
    </source>
</evidence>
<evidence type="ECO:0000259" key="3">
    <source>
        <dbReference type="Pfam" id="PF25053"/>
    </source>
</evidence>
<gene>
    <name evidence="4" type="ORF">BU23DRAFT_432289</name>
</gene>
<dbReference type="Pfam" id="PF25053">
    <property type="entry name" value="DUF7791"/>
    <property type="match status" value="1"/>
</dbReference>
<dbReference type="InterPro" id="IPR056693">
    <property type="entry name" value="DUF7791"/>
</dbReference>
<evidence type="ECO:0000256" key="1">
    <source>
        <dbReference type="ARBA" id="ARBA00022737"/>
    </source>
</evidence>
<proteinExistence type="predicted"/>
<dbReference type="EMBL" id="ML976667">
    <property type="protein sequence ID" value="KAF1976301.1"/>
    <property type="molecule type" value="Genomic_DNA"/>
</dbReference>
<feature type="non-terminal residue" evidence="4">
    <location>
        <position position="1"/>
    </location>
</feature>
<evidence type="ECO:0008006" key="6">
    <source>
        <dbReference type="Google" id="ProtNLM"/>
    </source>
</evidence>
<feature type="domain" description="Nephrocystin 3-like N-terminal" evidence="2">
    <location>
        <begin position="2"/>
        <end position="116"/>
    </location>
</feature>
<feature type="non-terminal residue" evidence="4">
    <location>
        <position position="309"/>
    </location>
</feature>
<feature type="domain" description="DUF7791" evidence="3">
    <location>
        <begin position="226"/>
        <end position="301"/>
    </location>
</feature>
<dbReference type="PANTHER" id="PTHR10039">
    <property type="entry name" value="AMELOGENIN"/>
    <property type="match status" value="1"/>
</dbReference>
<dbReference type="InterPro" id="IPR056884">
    <property type="entry name" value="NPHP3-like_N"/>
</dbReference>
<evidence type="ECO:0000313" key="5">
    <source>
        <dbReference type="Proteomes" id="UP000800036"/>
    </source>
</evidence>
<dbReference type="Pfam" id="PF24883">
    <property type="entry name" value="NPHP3_N"/>
    <property type="match status" value="1"/>
</dbReference>
<name>A0A6A5VGL5_9PLEO</name>
<dbReference type="AlphaFoldDB" id="A0A6A5VGL5"/>
<reference evidence="4" key="1">
    <citation type="journal article" date="2020" name="Stud. Mycol.">
        <title>101 Dothideomycetes genomes: a test case for predicting lifestyles and emergence of pathogens.</title>
        <authorList>
            <person name="Haridas S."/>
            <person name="Albert R."/>
            <person name="Binder M."/>
            <person name="Bloem J."/>
            <person name="Labutti K."/>
            <person name="Salamov A."/>
            <person name="Andreopoulos B."/>
            <person name="Baker S."/>
            <person name="Barry K."/>
            <person name="Bills G."/>
            <person name="Bluhm B."/>
            <person name="Cannon C."/>
            <person name="Castanera R."/>
            <person name="Culley D."/>
            <person name="Daum C."/>
            <person name="Ezra D."/>
            <person name="Gonzalez J."/>
            <person name="Henrissat B."/>
            <person name="Kuo A."/>
            <person name="Liang C."/>
            <person name="Lipzen A."/>
            <person name="Lutzoni F."/>
            <person name="Magnuson J."/>
            <person name="Mondo S."/>
            <person name="Nolan M."/>
            <person name="Ohm R."/>
            <person name="Pangilinan J."/>
            <person name="Park H.-J."/>
            <person name="Ramirez L."/>
            <person name="Alfaro M."/>
            <person name="Sun H."/>
            <person name="Tritt A."/>
            <person name="Yoshinaga Y."/>
            <person name="Zwiers L.-H."/>
            <person name="Turgeon B."/>
            <person name="Goodwin S."/>
            <person name="Spatafora J."/>
            <person name="Crous P."/>
            <person name="Grigoriev I."/>
        </authorList>
    </citation>
    <scope>NUCLEOTIDE SEQUENCE</scope>
    <source>
        <strain evidence="4">CBS 107.79</strain>
    </source>
</reference>